<protein>
    <submittedName>
        <fullName evidence="2">DH200=94 genomic scaffold, scaffold_240</fullName>
    </submittedName>
</protein>
<dbReference type="PANTHER" id="PTHR11455">
    <property type="entry name" value="CRYPTOCHROME"/>
    <property type="match status" value="1"/>
</dbReference>
<dbReference type="Gramene" id="CDP18461">
    <property type="protein sequence ID" value="CDP18461"/>
    <property type="gene ID" value="GSCOC_T00006388001"/>
</dbReference>
<evidence type="ECO:0000259" key="1">
    <source>
        <dbReference type="PROSITE" id="PS51645"/>
    </source>
</evidence>
<dbReference type="Proteomes" id="UP000295252">
    <property type="component" value="Unassembled WGS sequence"/>
</dbReference>
<dbReference type="SUPFAM" id="SSF52425">
    <property type="entry name" value="Cryptochrome/photolyase, N-terminal domain"/>
    <property type="match status" value="1"/>
</dbReference>
<dbReference type="EMBL" id="HG739324">
    <property type="protein sequence ID" value="CDP18461.1"/>
    <property type="molecule type" value="Genomic_DNA"/>
</dbReference>
<dbReference type="Pfam" id="PF00875">
    <property type="entry name" value="DNA_photolyase"/>
    <property type="match status" value="1"/>
</dbReference>
<dbReference type="GO" id="GO:0071949">
    <property type="term" value="F:FAD binding"/>
    <property type="evidence" value="ECO:0007669"/>
    <property type="project" value="TreeGrafter"/>
</dbReference>
<dbReference type="STRING" id="49390.A0A068VCJ2"/>
<evidence type="ECO:0000313" key="3">
    <source>
        <dbReference type="Proteomes" id="UP000295252"/>
    </source>
</evidence>
<dbReference type="Gene3D" id="3.40.50.620">
    <property type="entry name" value="HUPs"/>
    <property type="match status" value="1"/>
</dbReference>
<dbReference type="InterPro" id="IPR002081">
    <property type="entry name" value="Cryptochrome/DNA_photolyase_1"/>
</dbReference>
<dbReference type="PANTHER" id="PTHR11455:SF22">
    <property type="entry name" value="CRYPTOCHROME DASH"/>
    <property type="match status" value="1"/>
</dbReference>
<dbReference type="Gene3D" id="1.25.40.80">
    <property type="match status" value="1"/>
</dbReference>
<dbReference type="InterPro" id="IPR014729">
    <property type="entry name" value="Rossmann-like_a/b/a_fold"/>
</dbReference>
<sequence>MAVSVPGVSPQEMVAIAQETFRRCTSSSSSSSSLPERRGKGVAIFWFRSDLRILDNEALIKAWLSSQALLPVYCVDPRLFTSSTHYFGFPKTGVLRAQFLMESLADLKNNLKSRGLDLLIKQGKPEDILPLLAKAHGAHTVFAQKETCSEELNVERLVAKNLRQVDQPLLKGLSTKPESKTGTKLQLIWGGSLYHIDDIPFDCKCLPDVYTQFRKSVESKSTVRACLKIPTTLGPPPNISDWGTVPEITELGFQKPKACLLSSSHT</sequence>
<organism evidence="2 3">
    <name type="scientific">Coffea canephora</name>
    <name type="common">Robusta coffee</name>
    <dbReference type="NCBI Taxonomy" id="49390"/>
    <lineage>
        <taxon>Eukaryota</taxon>
        <taxon>Viridiplantae</taxon>
        <taxon>Streptophyta</taxon>
        <taxon>Embryophyta</taxon>
        <taxon>Tracheophyta</taxon>
        <taxon>Spermatophyta</taxon>
        <taxon>Magnoliopsida</taxon>
        <taxon>eudicotyledons</taxon>
        <taxon>Gunneridae</taxon>
        <taxon>Pentapetalae</taxon>
        <taxon>asterids</taxon>
        <taxon>lamiids</taxon>
        <taxon>Gentianales</taxon>
        <taxon>Rubiaceae</taxon>
        <taxon>Ixoroideae</taxon>
        <taxon>Gardenieae complex</taxon>
        <taxon>Bertiereae - Coffeeae clade</taxon>
        <taxon>Coffeeae</taxon>
        <taxon>Coffea</taxon>
    </lineage>
</organism>
<proteinExistence type="predicted"/>
<dbReference type="GO" id="GO:0003677">
    <property type="term" value="F:DNA binding"/>
    <property type="evidence" value="ECO:0007669"/>
    <property type="project" value="TreeGrafter"/>
</dbReference>
<feature type="domain" description="Photolyase/cryptochrome alpha/beta" evidence="1">
    <location>
        <begin position="41"/>
        <end position="193"/>
    </location>
</feature>
<evidence type="ECO:0000313" key="2">
    <source>
        <dbReference type="EMBL" id="CDP18461.1"/>
    </source>
</evidence>
<dbReference type="OMA" id="FTSSTHY"/>
<dbReference type="InParanoid" id="A0A068VCJ2"/>
<dbReference type="InterPro" id="IPR006050">
    <property type="entry name" value="DNA_photolyase_N"/>
</dbReference>
<dbReference type="InterPro" id="IPR036155">
    <property type="entry name" value="Crypto/Photolyase_N_sf"/>
</dbReference>
<dbReference type="PhylomeDB" id="A0A068VCJ2"/>
<name>A0A068VCJ2_COFCA</name>
<dbReference type="AlphaFoldDB" id="A0A068VCJ2"/>
<dbReference type="GO" id="GO:0003904">
    <property type="term" value="F:deoxyribodipyrimidine photo-lyase activity"/>
    <property type="evidence" value="ECO:0007669"/>
    <property type="project" value="TreeGrafter"/>
</dbReference>
<keyword evidence="3" id="KW-1185">Reference proteome</keyword>
<dbReference type="PROSITE" id="PS51645">
    <property type="entry name" value="PHR_CRY_ALPHA_BETA"/>
    <property type="match status" value="1"/>
</dbReference>
<dbReference type="GO" id="GO:0000719">
    <property type="term" value="P:photoreactive repair"/>
    <property type="evidence" value="ECO:0007669"/>
    <property type="project" value="TreeGrafter"/>
</dbReference>
<gene>
    <name evidence="2" type="ORF">GSCOC_T00006388001</name>
</gene>
<accession>A0A068VCJ2</accession>
<reference evidence="3" key="1">
    <citation type="journal article" date="2014" name="Science">
        <title>The coffee genome provides insight into the convergent evolution of caffeine biosynthesis.</title>
        <authorList>
            <person name="Denoeud F."/>
            <person name="Carretero-Paulet L."/>
            <person name="Dereeper A."/>
            <person name="Droc G."/>
            <person name="Guyot R."/>
            <person name="Pietrella M."/>
            <person name="Zheng C."/>
            <person name="Alberti A."/>
            <person name="Anthony F."/>
            <person name="Aprea G."/>
            <person name="Aury J.M."/>
            <person name="Bento P."/>
            <person name="Bernard M."/>
            <person name="Bocs S."/>
            <person name="Campa C."/>
            <person name="Cenci A."/>
            <person name="Combes M.C."/>
            <person name="Crouzillat D."/>
            <person name="Da Silva C."/>
            <person name="Daddiego L."/>
            <person name="De Bellis F."/>
            <person name="Dussert S."/>
            <person name="Garsmeur O."/>
            <person name="Gayraud T."/>
            <person name="Guignon V."/>
            <person name="Jahn K."/>
            <person name="Jamilloux V."/>
            <person name="Joet T."/>
            <person name="Labadie K."/>
            <person name="Lan T."/>
            <person name="Leclercq J."/>
            <person name="Lepelley M."/>
            <person name="Leroy T."/>
            <person name="Li L.T."/>
            <person name="Librado P."/>
            <person name="Lopez L."/>
            <person name="Munoz A."/>
            <person name="Noel B."/>
            <person name="Pallavicini A."/>
            <person name="Perrotta G."/>
            <person name="Poncet V."/>
            <person name="Pot D."/>
            <person name="Priyono X."/>
            <person name="Rigoreau M."/>
            <person name="Rouard M."/>
            <person name="Rozas J."/>
            <person name="Tranchant-Dubreuil C."/>
            <person name="VanBuren R."/>
            <person name="Zhang Q."/>
            <person name="Andrade A.C."/>
            <person name="Argout X."/>
            <person name="Bertrand B."/>
            <person name="de Kochko A."/>
            <person name="Graziosi G."/>
            <person name="Henry R.J."/>
            <person name="Jayarama X."/>
            <person name="Ming R."/>
            <person name="Nagai C."/>
            <person name="Rounsley S."/>
            <person name="Sankoff D."/>
            <person name="Giuliano G."/>
            <person name="Albert V.A."/>
            <person name="Wincker P."/>
            <person name="Lashermes P."/>
        </authorList>
    </citation>
    <scope>NUCLEOTIDE SEQUENCE [LARGE SCALE GENOMIC DNA]</scope>
    <source>
        <strain evidence="3">cv. DH200-94</strain>
    </source>
</reference>